<dbReference type="AlphaFoldDB" id="A0A1I1WZK7"/>
<evidence type="ECO:0000256" key="8">
    <source>
        <dbReference type="ARBA" id="ARBA00046332"/>
    </source>
</evidence>
<comment type="similarity">
    <text evidence="8">Belongs to the Bfd family.</text>
</comment>
<dbReference type="PANTHER" id="PTHR37424:SF1">
    <property type="entry name" value="BACTERIOFERRITIN-ASSOCIATED FERREDOXIN"/>
    <property type="match status" value="1"/>
</dbReference>
<evidence type="ECO:0000256" key="6">
    <source>
        <dbReference type="ARBA" id="ARBA00023014"/>
    </source>
</evidence>
<dbReference type="Pfam" id="PF04324">
    <property type="entry name" value="Fer2_BFD"/>
    <property type="match status" value="1"/>
</dbReference>
<dbReference type="RefSeq" id="WP_096328988.1">
    <property type="nucleotide sequence ID" value="NZ_FOMX01000007.1"/>
</dbReference>
<dbReference type="GO" id="GO:0046872">
    <property type="term" value="F:metal ion binding"/>
    <property type="evidence" value="ECO:0007669"/>
    <property type="project" value="UniProtKB-KW"/>
</dbReference>
<gene>
    <name evidence="10" type="ORF">SAMN02745121_02634</name>
</gene>
<evidence type="ECO:0000256" key="2">
    <source>
        <dbReference type="ARBA" id="ARBA00022714"/>
    </source>
</evidence>
<sequence>MIVCLCKGVSCRTILAEARRGACTLKQIRQTCQAGTGCGACVQQIRQLLESAAPARHEHHSGSVGGGEAT</sequence>
<evidence type="ECO:0000256" key="5">
    <source>
        <dbReference type="ARBA" id="ARBA00023004"/>
    </source>
</evidence>
<name>A0A1I1WZK7_9BACT</name>
<keyword evidence="5" id="KW-0408">Iron</keyword>
<dbReference type="Proteomes" id="UP000199400">
    <property type="component" value="Unassembled WGS sequence"/>
</dbReference>
<evidence type="ECO:0000259" key="9">
    <source>
        <dbReference type="Pfam" id="PF04324"/>
    </source>
</evidence>
<evidence type="ECO:0000256" key="7">
    <source>
        <dbReference type="ARBA" id="ARBA00039386"/>
    </source>
</evidence>
<keyword evidence="6" id="KW-0411">Iron-sulfur</keyword>
<dbReference type="Gene3D" id="1.10.10.1100">
    <property type="entry name" value="BFD-like [2Fe-2S]-binding domain"/>
    <property type="match status" value="1"/>
</dbReference>
<protein>
    <recommendedName>
        <fullName evidence="7">Bacterioferritin-associated ferredoxin</fullName>
    </recommendedName>
</protein>
<feature type="domain" description="BFD-like [2Fe-2S]-binding" evidence="9">
    <location>
        <begin position="2"/>
        <end position="50"/>
    </location>
</feature>
<evidence type="ECO:0000313" key="10">
    <source>
        <dbReference type="EMBL" id="SFE00537.1"/>
    </source>
</evidence>
<keyword evidence="2" id="KW-0001">2Fe-2S</keyword>
<evidence type="ECO:0000313" key="11">
    <source>
        <dbReference type="Proteomes" id="UP000199400"/>
    </source>
</evidence>
<proteinExistence type="inferred from homology"/>
<keyword evidence="11" id="KW-1185">Reference proteome</keyword>
<reference evidence="11" key="1">
    <citation type="submission" date="2016-10" db="EMBL/GenBank/DDBJ databases">
        <authorList>
            <person name="Varghese N."/>
            <person name="Submissions S."/>
        </authorList>
    </citation>
    <scope>NUCLEOTIDE SEQUENCE [LARGE SCALE GENOMIC DNA]</scope>
    <source>
        <strain evidence="11">ATCC 25963</strain>
    </source>
</reference>
<dbReference type="GO" id="GO:0051537">
    <property type="term" value="F:2 iron, 2 sulfur cluster binding"/>
    <property type="evidence" value="ECO:0007669"/>
    <property type="project" value="UniProtKB-KW"/>
</dbReference>
<dbReference type="InterPro" id="IPR041854">
    <property type="entry name" value="BFD-like_2Fe2S-bd_dom_sf"/>
</dbReference>
<organism evidence="10 11">
    <name type="scientific">Nannocystis exedens</name>
    <dbReference type="NCBI Taxonomy" id="54"/>
    <lineage>
        <taxon>Bacteria</taxon>
        <taxon>Pseudomonadati</taxon>
        <taxon>Myxococcota</taxon>
        <taxon>Polyangia</taxon>
        <taxon>Nannocystales</taxon>
        <taxon>Nannocystaceae</taxon>
        <taxon>Nannocystis</taxon>
    </lineage>
</organism>
<dbReference type="OrthoDB" id="7428628at2"/>
<evidence type="ECO:0000256" key="4">
    <source>
        <dbReference type="ARBA" id="ARBA00022982"/>
    </source>
</evidence>
<keyword evidence="4" id="KW-0249">Electron transport</keyword>
<dbReference type="InterPro" id="IPR052371">
    <property type="entry name" value="BFD-associated_ferredoxin"/>
</dbReference>
<keyword evidence="1" id="KW-0813">Transport</keyword>
<dbReference type="InterPro" id="IPR007419">
    <property type="entry name" value="BFD-like_2Fe2S-bd_dom"/>
</dbReference>
<dbReference type="EMBL" id="FOMX01000007">
    <property type="protein sequence ID" value="SFE00537.1"/>
    <property type="molecule type" value="Genomic_DNA"/>
</dbReference>
<evidence type="ECO:0000256" key="3">
    <source>
        <dbReference type="ARBA" id="ARBA00022723"/>
    </source>
</evidence>
<dbReference type="PANTHER" id="PTHR37424">
    <property type="entry name" value="BACTERIOFERRITIN-ASSOCIATED FERREDOXIN"/>
    <property type="match status" value="1"/>
</dbReference>
<evidence type="ECO:0000256" key="1">
    <source>
        <dbReference type="ARBA" id="ARBA00022448"/>
    </source>
</evidence>
<keyword evidence="3" id="KW-0479">Metal-binding</keyword>
<accession>A0A1I1WZK7</accession>